<comment type="caution">
    <text evidence="2">The sequence shown here is derived from an EMBL/GenBank/DDBJ whole genome shotgun (WGS) entry which is preliminary data.</text>
</comment>
<evidence type="ECO:0000259" key="1">
    <source>
        <dbReference type="PROSITE" id="PS50943"/>
    </source>
</evidence>
<dbReference type="CDD" id="cd00093">
    <property type="entry name" value="HTH_XRE"/>
    <property type="match status" value="1"/>
</dbReference>
<dbReference type="InterPro" id="IPR001387">
    <property type="entry name" value="Cro/C1-type_HTH"/>
</dbReference>
<dbReference type="RefSeq" id="WP_183754476.1">
    <property type="nucleotide sequence ID" value="NZ_JACICC010000010.1"/>
</dbReference>
<sequence length="126" mass="14224">MTPFGIRMRKLRQERGVTQKEMANALRVSSAYLSALEHGRRGQPTWAMIQSILNYFNLIWDEADELVRLADMSNPRVIVDTAGLNPKATLLANRLAEEIARMDEARLDAMLTLLDRAVRVQADPSS</sequence>
<name>A0A7W5Z7R5_9HYPH</name>
<gene>
    <name evidence="2" type="ORF">FHS81_003162</name>
</gene>
<dbReference type="EMBL" id="JACICC010000010">
    <property type="protein sequence ID" value="MBB3811051.1"/>
    <property type="molecule type" value="Genomic_DNA"/>
</dbReference>
<proteinExistence type="predicted"/>
<feature type="domain" description="HTH cro/C1-type" evidence="1">
    <location>
        <begin position="8"/>
        <end position="66"/>
    </location>
</feature>
<dbReference type="InterPro" id="IPR010982">
    <property type="entry name" value="Lambda_DNA-bd_dom_sf"/>
</dbReference>
<reference evidence="2 3" key="1">
    <citation type="submission" date="2020-08" db="EMBL/GenBank/DDBJ databases">
        <title>Genomic Encyclopedia of Type Strains, Phase IV (KMG-IV): sequencing the most valuable type-strain genomes for metagenomic binning, comparative biology and taxonomic classification.</title>
        <authorList>
            <person name="Goeker M."/>
        </authorList>
    </citation>
    <scope>NUCLEOTIDE SEQUENCE [LARGE SCALE GENOMIC DNA]</scope>
    <source>
        <strain evidence="2 3">DSM 28760</strain>
    </source>
</reference>
<dbReference type="GO" id="GO:0003677">
    <property type="term" value="F:DNA binding"/>
    <property type="evidence" value="ECO:0007669"/>
    <property type="project" value="InterPro"/>
</dbReference>
<accession>A0A7W5Z7R5</accession>
<organism evidence="2 3">
    <name type="scientific">Pseudochelatococcus contaminans</name>
    <dbReference type="NCBI Taxonomy" id="1538103"/>
    <lineage>
        <taxon>Bacteria</taxon>
        <taxon>Pseudomonadati</taxon>
        <taxon>Pseudomonadota</taxon>
        <taxon>Alphaproteobacteria</taxon>
        <taxon>Hyphomicrobiales</taxon>
        <taxon>Chelatococcaceae</taxon>
        <taxon>Pseudochelatococcus</taxon>
    </lineage>
</organism>
<dbReference type="SUPFAM" id="SSF47413">
    <property type="entry name" value="lambda repressor-like DNA-binding domains"/>
    <property type="match status" value="1"/>
</dbReference>
<evidence type="ECO:0000313" key="2">
    <source>
        <dbReference type="EMBL" id="MBB3811051.1"/>
    </source>
</evidence>
<dbReference type="PROSITE" id="PS50943">
    <property type="entry name" value="HTH_CROC1"/>
    <property type="match status" value="1"/>
</dbReference>
<dbReference type="AlphaFoldDB" id="A0A7W5Z7R5"/>
<protein>
    <submittedName>
        <fullName evidence="2">Transcriptional regulator with XRE-family HTH domain</fullName>
    </submittedName>
</protein>
<dbReference type="Pfam" id="PF13560">
    <property type="entry name" value="HTH_31"/>
    <property type="match status" value="1"/>
</dbReference>
<keyword evidence="3" id="KW-1185">Reference proteome</keyword>
<dbReference type="Gene3D" id="1.10.260.40">
    <property type="entry name" value="lambda repressor-like DNA-binding domains"/>
    <property type="match status" value="1"/>
</dbReference>
<evidence type="ECO:0000313" key="3">
    <source>
        <dbReference type="Proteomes" id="UP000537592"/>
    </source>
</evidence>
<dbReference type="SMART" id="SM00530">
    <property type="entry name" value="HTH_XRE"/>
    <property type="match status" value="1"/>
</dbReference>
<dbReference type="Proteomes" id="UP000537592">
    <property type="component" value="Unassembled WGS sequence"/>
</dbReference>